<dbReference type="GO" id="GO:0032993">
    <property type="term" value="C:protein-DNA complex"/>
    <property type="evidence" value="ECO:0007669"/>
    <property type="project" value="TreeGrafter"/>
</dbReference>
<dbReference type="InterPro" id="IPR036388">
    <property type="entry name" value="WH-like_DNA-bd_sf"/>
</dbReference>
<evidence type="ECO:0000256" key="4">
    <source>
        <dbReference type="ARBA" id="ARBA00023015"/>
    </source>
</evidence>
<keyword evidence="2 8" id="KW-0597">Phosphoprotein</keyword>
<dbReference type="Gene3D" id="1.10.10.10">
    <property type="entry name" value="Winged helix-like DNA-binding domain superfamily/Winged helix DNA-binding domain"/>
    <property type="match status" value="1"/>
</dbReference>
<accession>A0A923NF34</accession>
<evidence type="ECO:0000256" key="6">
    <source>
        <dbReference type="ARBA" id="ARBA00023163"/>
    </source>
</evidence>
<dbReference type="InterPro" id="IPR001789">
    <property type="entry name" value="Sig_transdc_resp-reg_receiver"/>
</dbReference>
<dbReference type="InterPro" id="IPR016032">
    <property type="entry name" value="Sig_transdc_resp-reg_C-effctor"/>
</dbReference>
<dbReference type="SUPFAM" id="SSF52172">
    <property type="entry name" value="CheY-like"/>
    <property type="match status" value="1"/>
</dbReference>
<evidence type="ECO:0000313" key="12">
    <source>
        <dbReference type="EMBL" id="MBC5999926.1"/>
    </source>
</evidence>
<keyword evidence="13" id="KW-1185">Reference proteome</keyword>
<keyword evidence="5 9" id="KW-0238">DNA-binding</keyword>
<evidence type="ECO:0000256" key="8">
    <source>
        <dbReference type="PROSITE-ProRule" id="PRU00169"/>
    </source>
</evidence>
<evidence type="ECO:0000256" key="3">
    <source>
        <dbReference type="ARBA" id="ARBA00023012"/>
    </source>
</evidence>
<dbReference type="InterPro" id="IPR001867">
    <property type="entry name" value="OmpR/PhoB-type_DNA-bd"/>
</dbReference>
<evidence type="ECO:0000313" key="13">
    <source>
        <dbReference type="Proteomes" id="UP000644115"/>
    </source>
</evidence>
<dbReference type="PROSITE" id="PS50110">
    <property type="entry name" value="RESPONSE_REGULATORY"/>
    <property type="match status" value="1"/>
</dbReference>
<dbReference type="GO" id="GO:0005829">
    <property type="term" value="C:cytosol"/>
    <property type="evidence" value="ECO:0007669"/>
    <property type="project" value="TreeGrafter"/>
</dbReference>
<evidence type="ECO:0000256" key="1">
    <source>
        <dbReference type="ARBA" id="ARBA00018672"/>
    </source>
</evidence>
<dbReference type="SMART" id="SM00448">
    <property type="entry name" value="REC"/>
    <property type="match status" value="1"/>
</dbReference>
<keyword evidence="3" id="KW-0902">Two-component regulatory system</keyword>
<feature type="domain" description="Response regulatory" evidence="10">
    <location>
        <begin position="1"/>
        <end position="107"/>
    </location>
</feature>
<sequence>TGAIRILIKSYLEKEGFLTMEAGDGMGAVEAVKKNRPDLILLDIMLPDINGVDACLEIRKHTNAPVLFVSCKDQELDKIIALSVGGDDYITKPFLPGELIARVKANLRRIDMSSIGTEEEEIYKAPGLVLNATTREVWVDNDEVSLTVKEFDMLLLFIKHPKRIYSAEQLFEHAWKEESLQGDKNTIMVYISNLRKKIENNENNYKYILSLRGLGYKFNHQLLQQKKRKEVVK</sequence>
<dbReference type="EMBL" id="JACRWC010000101">
    <property type="protein sequence ID" value="MBC5999926.1"/>
    <property type="molecule type" value="Genomic_DNA"/>
</dbReference>
<feature type="modified residue" description="4-aspartylphosphate" evidence="8">
    <location>
        <position position="43"/>
    </location>
</feature>
<reference evidence="12" key="1">
    <citation type="submission" date="2020-08" db="EMBL/GenBank/DDBJ databases">
        <authorList>
            <person name="Liu C."/>
            <person name="Sun Q."/>
        </authorList>
    </citation>
    <scope>NUCLEOTIDE SEQUENCE</scope>
    <source>
        <strain evidence="12">BX16</strain>
    </source>
</reference>
<evidence type="ECO:0000256" key="9">
    <source>
        <dbReference type="PROSITE-ProRule" id="PRU01091"/>
    </source>
</evidence>
<dbReference type="FunFam" id="1.10.10.10:FF:000018">
    <property type="entry name" value="DNA-binding response regulator ResD"/>
    <property type="match status" value="1"/>
</dbReference>
<dbReference type="PANTHER" id="PTHR48111">
    <property type="entry name" value="REGULATOR OF RPOS"/>
    <property type="match status" value="1"/>
</dbReference>
<protein>
    <recommendedName>
        <fullName evidence="1">Stage 0 sporulation protein A homolog</fullName>
    </recommendedName>
</protein>
<gene>
    <name evidence="12" type="ORF">H8876_07935</name>
</gene>
<evidence type="ECO:0000256" key="7">
    <source>
        <dbReference type="ARBA" id="ARBA00024867"/>
    </source>
</evidence>
<dbReference type="CDD" id="cd00383">
    <property type="entry name" value="trans_reg_C"/>
    <property type="match status" value="1"/>
</dbReference>
<dbReference type="Pfam" id="PF00072">
    <property type="entry name" value="Response_reg"/>
    <property type="match status" value="1"/>
</dbReference>
<feature type="DNA-binding region" description="OmpR/PhoB-type" evidence="9">
    <location>
        <begin position="120"/>
        <end position="220"/>
    </location>
</feature>
<dbReference type="Pfam" id="PF00486">
    <property type="entry name" value="Trans_reg_C"/>
    <property type="match status" value="1"/>
</dbReference>
<dbReference type="GO" id="GO:0000976">
    <property type="term" value="F:transcription cis-regulatory region binding"/>
    <property type="evidence" value="ECO:0007669"/>
    <property type="project" value="TreeGrafter"/>
</dbReference>
<dbReference type="Gene3D" id="6.10.250.690">
    <property type="match status" value="1"/>
</dbReference>
<dbReference type="InterPro" id="IPR039420">
    <property type="entry name" value="WalR-like"/>
</dbReference>
<dbReference type="InterPro" id="IPR011006">
    <property type="entry name" value="CheY-like_superfamily"/>
</dbReference>
<dbReference type="PROSITE" id="PS51755">
    <property type="entry name" value="OMPR_PHOB"/>
    <property type="match status" value="1"/>
</dbReference>
<evidence type="ECO:0000259" key="11">
    <source>
        <dbReference type="PROSITE" id="PS51755"/>
    </source>
</evidence>
<dbReference type="Proteomes" id="UP000644115">
    <property type="component" value="Unassembled WGS sequence"/>
</dbReference>
<dbReference type="AlphaFoldDB" id="A0A923NF34"/>
<dbReference type="GO" id="GO:0006355">
    <property type="term" value="P:regulation of DNA-templated transcription"/>
    <property type="evidence" value="ECO:0007669"/>
    <property type="project" value="InterPro"/>
</dbReference>
<evidence type="ECO:0000256" key="2">
    <source>
        <dbReference type="ARBA" id="ARBA00022553"/>
    </source>
</evidence>
<feature type="domain" description="OmpR/PhoB-type" evidence="11">
    <location>
        <begin position="120"/>
        <end position="220"/>
    </location>
</feature>
<comment type="caution">
    <text evidence="12">The sequence shown here is derived from an EMBL/GenBank/DDBJ whole genome shotgun (WGS) entry which is preliminary data.</text>
</comment>
<comment type="function">
    <text evidence="7">May play the central regulatory role in sporulation. It may be an element of the effector pathway responsible for the activation of sporulation genes in response to nutritional stress. Spo0A may act in concert with spo0H (a sigma factor) to control the expression of some genes that are critical to the sporulation process.</text>
</comment>
<dbReference type="SMART" id="SM00862">
    <property type="entry name" value="Trans_reg_C"/>
    <property type="match status" value="1"/>
</dbReference>
<dbReference type="SUPFAM" id="SSF46894">
    <property type="entry name" value="C-terminal effector domain of the bipartite response regulators"/>
    <property type="match status" value="1"/>
</dbReference>
<dbReference type="PANTHER" id="PTHR48111:SF40">
    <property type="entry name" value="PHOSPHATE REGULON TRANSCRIPTIONAL REGULATORY PROTEIN PHOB"/>
    <property type="match status" value="1"/>
</dbReference>
<keyword evidence="6" id="KW-0804">Transcription</keyword>
<evidence type="ECO:0000259" key="10">
    <source>
        <dbReference type="PROSITE" id="PS50110"/>
    </source>
</evidence>
<dbReference type="Gene3D" id="3.40.50.2300">
    <property type="match status" value="1"/>
</dbReference>
<organism evidence="12 13">
    <name type="scientific">Lentihominibacter faecis</name>
    <dbReference type="NCBI Taxonomy" id="2764712"/>
    <lineage>
        <taxon>Bacteria</taxon>
        <taxon>Bacillati</taxon>
        <taxon>Bacillota</taxon>
        <taxon>Clostridia</taxon>
        <taxon>Peptostreptococcales</taxon>
        <taxon>Anaerovoracaceae</taxon>
        <taxon>Lentihominibacter</taxon>
    </lineage>
</organism>
<dbReference type="RefSeq" id="WP_249287294.1">
    <property type="nucleotide sequence ID" value="NZ_JACRWC010000101.1"/>
</dbReference>
<evidence type="ECO:0000256" key="5">
    <source>
        <dbReference type="ARBA" id="ARBA00023125"/>
    </source>
</evidence>
<keyword evidence="4" id="KW-0805">Transcription regulation</keyword>
<name>A0A923NF34_9FIRM</name>
<proteinExistence type="predicted"/>
<dbReference type="GO" id="GO:0000156">
    <property type="term" value="F:phosphorelay response regulator activity"/>
    <property type="evidence" value="ECO:0007669"/>
    <property type="project" value="TreeGrafter"/>
</dbReference>
<feature type="non-terminal residue" evidence="12">
    <location>
        <position position="1"/>
    </location>
</feature>